<gene>
    <name evidence="6" type="ordered locus">Dtpsy_0666</name>
</gene>
<protein>
    <submittedName>
        <fullName evidence="6">Extracellular solute-binding protein family 5</fullName>
    </submittedName>
</protein>
<keyword evidence="2" id="KW-0813">Transport</keyword>
<dbReference type="GO" id="GO:0043190">
    <property type="term" value="C:ATP-binding cassette (ABC) transporter complex"/>
    <property type="evidence" value="ECO:0007669"/>
    <property type="project" value="InterPro"/>
</dbReference>
<dbReference type="PANTHER" id="PTHR30290:SF9">
    <property type="entry name" value="OLIGOPEPTIDE-BINDING PROTEIN APPA"/>
    <property type="match status" value="1"/>
</dbReference>
<dbReference type="GO" id="GO:1904680">
    <property type="term" value="F:peptide transmembrane transporter activity"/>
    <property type="evidence" value="ECO:0007669"/>
    <property type="project" value="TreeGrafter"/>
</dbReference>
<dbReference type="PIRSF" id="PIRSF002741">
    <property type="entry name" value="MppA"/>
    <property type="match status" value="1"/>
</dbReference>
<accession>A0A9J9QDN7</accession>
<dbReference type="GO" id="GO:0015833">
    <property type="term" value="P:peptide transport"/>
    <property type="evidence" value="ECO:0007669"/>
    <property type="project" value="TreeGrafter"/>
</dbReference>
<dbReference type="PANTHER" id="PTHR30290">
    <property type="entry name" value="PERIPLASMIC BINDING COMPONENT OF ABC TRANSPORTER"/>
    <property type="match status" value="1"/>
</dbReference>
<dbReference type="AlphaFoldDB" id="A0A9J9QDN7"/>
<evidence type="ECO:0000256" key="3">
    <source>
        <dbReference type="ARBA" id="ARBA00022729"/>
    </source>
</evidence>
<dbReference type="Proteomes" id="UP000000450">
    <property type="component" value="Chromosome"/>
</dbReference>
<evidence type="ECO:0000256" key="2">
    <source>
        <dbReference type="ARBA" id="ARBA00022448"/>
    </source>
</evidence>
<dbReference type="InterPro" id="IPR039424">
    <property type="entry name" value="SBP_5"/>
</dbReference>
<dbReference type="Gene3D" id="3.10.105.10">
    <property type="entry name" value="Dipeptide-binding Protein, Domain 3"/>
    <property type="match status" value="1"/>
</dbReference>
<dbReference type="KEGG" id="dia:Dtpsy_0666"/>
<dbReference type="InterPro" id="IPR000914">
    <property type="entry name" value="SBP_5_dom"/>
</dbReference>
<dbReference type="GO" id="GO:0030288">
    <property type="term" value="C:outer membrane-bounded periplasmic space"/>
    <property type="evidence" value="ECO:0007669"/>
    <property type="project" value="UniProtKB-ARBA"/>
</dbReference>
<keyword evidence="7" id="KW-1185">Reference proteome</keyword>
<evidence type="ECO:0000256" key="1">
    <source>
        <dbReference type="ARBA" id="ARBA00005695"/>
    </source>
</evidence>
<evidence type="ECO:0000313" key="6">
    <source>
        <dbReference type="EMBL" id="ACM32146.1"/>
    </source>
</evidence>
<organism evidence="6 7">
    <name type="scientific">Acidovorax ebreus (strain TPSY)</name>
    <name type="common">Diaphorobacter sp. (strain TPSY)</name>
    <dbReference type="NCBI Taxonomy" id="535289"/>
    <lineage>
        <taxon>Bacteria</taxon>
        <taxon>Pseudomonadati</taxon>
        <taxon>Pseudomonadota</taxon>
        <taxon>Betaproteobacteria</taxon>
        <taxon>Burkholderiales</taxon>
        <taxon>Comamonadaceae</taxon>
        <taxon>Diaphorobacter</taxon>
    </lineage>
</organism>
<reference evidence="6 7" key="1">
    <citation type="journal article" date="2010" name="J. Bacteriol.">
        <title>Completed genome sequence of the anaerobic iron-oxidizing bacterium Acidovorax ebreus strain TPSY.</title>
        <authorList>
            <person name="Byrne-Bailey K.G."/>
            <person name="Weber K.A."/>
            <person name="Chair A.H."/>
            <person name="Bose S."/>
            <person name="Knox T."/>
            <person name="Spanbauer T.L."/>
            <person name="Chertkov O."/>
            <person name="Coates J.D."/>
        </authorList>
    </citation>
    <scope>NUCLEOTIDE SEQUENCE [LARGE SCALE GENOMIC DNA]</scope>
    <source>
        <strain evidence="6 7">TPSY</strain>
    </source>
</reference>
<dbReference type="RefSeq" id="WP_012655670.1">
    <property type="nucleotide sequence ID" value="NC_011992.1"/>
</dbReference>
<dbReference type="SUPFAM" id="SSF53850">
    <property type="entry name" value="Periplasmic binding protein-like II"/>
    <property type="match status" value="1"/>
</dbReference>
<evidence type="ECO:0000313" key="7">
    <source>
        <dbReference type="Proteomes" id="UP000000450"/>
    </source>
</evidence>
<dbReference type="Gene3D" id="3.40.190.10">
    <property type="entry name" value="Periplasmic binding protein-like II"/>
    <property type="match status" value="1"/>
</dbReference>
<feature type="domain" description="Solute-binding protein family 5" evidence="5">
    <location>
        <begin position="66"/>
        <end position="437"/>
    </location>
</feature>
<dbReference type="EMBL" id="CP001392">
    <property type="protein sequence ID" value="ACM32146.1"/>
    <property type="molecule type" value="Genomic_DNA"/>
</dbReference>
<dbReference type="InterPro" id="IPR030678">
    <property type="entry name" value="Peptide/Ni-bd"/>
</dbReference>
<feature type="chain" id="PRO_5039941719" evidence="4">
    <location>
        <begin position="23"/>
        <end position="523"/>
    </location>
</feature>
<dbReference type="CDD" id="cd08498">
    <property type="entry name" value="PBP2_NikA_DppA_OppA_like_2"/>
    <property type="match status" value="1"/>
</dbReference>
<keyword evidence="3 4" id="KW-0732">Signal</keyword>
<proteinExistence type="inferred from homology"/>
<comment type="similarity">
    <text evidence="1">Belongs to the bacterial solute-binding protein 5 family.</text>
</comment>
<dbReference type="Pfam" id="PF00496">
    <property type="entry name" value="SBP_bac_5"/>
    <property type="match status" value="1"/>
</dbReference>
<dbReference type="Gene3D" id="3.90.76.10">
    <property type="entry name" value="Dipeptide-binding Protein, Domain 1"/>
    <property type="match status" value="1"/>
</dbReference>
<name>A0A9J9QDN7_ACIET</name>
<feature type="signal peptide" evidence="4">
    <location>
        <begin position="1"/>
        <end position="22"/>
    </location>
</feature>
<sequence length="523" mass="57282">MRNMALALVLQALAAIFLVANAQTIRVANQGDALSMDPHALNESLQLSLTGNVYEPLVGRNKDLSLVPALALAWRATTPTVWRFELRRGVSFHDGALFTADDAVFSLRRAQSEGSDMRSYLSGVREVRKLDAHTIEIETREPTPLLPALLSHVYMMNQRWSEAQGLAQVGDARGAAGQAAALRANGTGPFRLAERRPQQRTVFERNMRYWGTIESNARQVVFLPIPDNEARVAALLAGRVDVMEPVPVQDIERVSAAGLVRVVTGPELRTLFLGMDQHSDELPYASVRGANPFKDRRVRQAFYQAIDIDALIKNVMRGAATPAALIVGPGVNGFQSDVKRLPHDVAAARALMAQAGYGEGFALTLDCPSDRYVNDAALCTAIAAQLATLQVRVTVRAEPKAQYYPRILRRDAGFYLMGWTPSTYDAHGALNALAACPRGEGAGHFNLGGYCNPRLDALLLQVQTQTDKTRRDVLLREALLLQAADIAYIPLHQQALAWGVSKKIRLVQMADNTMPFKWMGVGP</sequence>
<evidence type="ECO:0000259" key="5">
    <source>
        <dbReference type="Pfam" id="PF00496"/>
    </source>
</evidence>
<evidence type="ECO:0000256" key="4">
    <source>
        <dbReference type="SAM" id="SignalP"/>
    </source>
</evidence>